<dbReference type="SUPFAM" id="SSF53335">
    <property type="entry name" value="S-adenosyl-L-methionine-dependent methyltransferases"/>
    <property type="match status" value="1"/>
</dbReference>
<protein>
    <recommendedName>
        <fullName evidence="2">Methyltransferase type 11 domain-containing protein</fullName>
    </recommendedName>
</protein>
<dbReference type="Pfam" id="PF13489">
    <property type="entry name" value="Methyltransf_23"/>
    <property type="match status" value="1"/>
</dbReference>
<organism evidence="1">
    <name type="scientific">marine sediment metagenome</name>
    <dbReference type="NCBI Taxonomy" id="412755"/>
    <lineage>
        <taxon>unclassified sequences</taxon>
        <taxon>metagenomes</taxon>
        <taxon>ecological metagenomes</taxon>
    </lineage>
</organism>
<evidence type="ECO:0008006" key="2">
    <source>
        <dbReference type="Google" id="ProtNLM"/>
    </source>
</evidence>
<gene>
    <name evidence="1" type="ORF">S12H4_52980</name>
</gene>
<accession>X1VE21</accession>
<proteinExistence type="predicted"/>
<dbReference type="EMBL" id="BARW01033679">
    <property type="protein sequence ID" value="GAJ12316.1"/>
    <property type="molecule type" value="Genomic_DNA"/>
</dbReference>
<dbReference type="PANTHER" id="PTHR43861:SF6">
    <property type="entry name" value="METHYLTRANSFERASE TYPE 11"/>
    <property type="match status" value="1"/>
</dbReference>
<dbReference type="CDD" id="cd02440">
    <property type="entry name" value="AdoMet_MTases"/>
    <property type="match status" value="1"/>
</dbReference>
<dbReference type="PANTHER" id="PTHR43861">
    <property type="entry name" value="TRANS-ACONITATE 2-METHYLTRANSFERASE-RELATED"/>
    <property type="match status" value="1"/>
</dbReference>
<dbReference type="AlphaFoldDB" id="X1VE21"/>
<comment type="caution">
    <text evidence="1">The sequence shown here is derived from an EMBL/GenBank/DDBJ whole genome shotgun (WGS) entry which is preliminary data.</text>
</comment>
<dbReference type="InterPro" id="IPR029063">
    <property type="entry name" value="SAM-dependent_MTases_sf"/>
</dbReference>
<dbReference type="Gene3D" id="3.40.50.150">
    <property type="entry name" value="Vaccinia Virus protein VP39"/>
    <property type="match status" value="1"/>
</dbReference>
<feature type="non-terminal residue" evidence="1">
    <location>
        <position position="236"/>
    </location>
</feature>
<reference evidence="1" key="1">
    <citation type="journal article" date="2014" name="Front. Microbiol.">
        <title>High frequency of phylogenetically diverse reductive dehalogenase-homologous genes in deep subseafloor sedimentary metagenomes.</title>
        <authorList>
            <person name="Kawai M."/>
            <person name="Futagami T."/>
            <person name="Toyoda A."/>
            <person name="Takaki Y."/>
            <person name="Nishi S."/>
            <person name="Hori S."/>
            <person name="Arai W."/>
            <person name="Tsubouchi T."/>
            <person name="Morono Y."/>
            <person name="Uchiyama I."/>
            <person name="Ito T."/>
            <person name="Fujiyama A."/>
            <person name="Inagaki F."/>
            <person name="Takami H."/>
        </authorList>
    </citation>
    <scope>NUCLEOTIDE SEQUENCE</scope>
    <source>
        <strain evidence="1">Expedition CK06-06</strain>
    </source>
</reference>
<feature type="non-terminal residue" evidence="1">
    <location>
        <position position="1"/>
    </location>
</feature>
<name>X1VE21_9ZZZZ</name>
<sequence length="236" mass="27526">KLKKEFTLFLDKCPVCSERNFKHLFKHDNFHYYKCKNCAFVFVNPRLNDKGCDLWYNSDYYDAALETEYFINRKKDPYYSSSLSKEHFEKASNILEKARFRKDISIIDLGCGGGSFLAYLKDKLGFQNLMGVDLNVKAVDFAVKYRKLNVQKINANHLSKEQKFDLVISTENIEHVNDINEYMNTVSSLTKKNGYLLLTTPHNDKWATILYGIHGDHYCAPNHLNYFNIKSLSLLL</sequence>
<evidence type="ECO:0000313" key="1">
    <source>
        <dbReference type="EMBL" id="GAJ12316.1"/>
    </source>
</evidence>